<evidence type="ECO:0000313" key="1">
    <source>
        <dbReference type="EMBL" id="MPN65044.1"/>
    </source>
</evidence>
<reference evidence="1" key="1">
    <citation type="submission" date="2019-08" db="EMBL/GenBank/DDBJ databases">
        <authorList>
            <person name="Kucharzyk K."/>
            <person name="Murdoch R.W."/>
            <person name="Higgins S."/>
            <person name="Loffler F."/>
        </authorList>
    </citation>
    <scope>NUCLEOTIDE SEQUENCE</scope>
</reference>
<name>A0A645K0E5_9ZZZZ</name>
<proteinExistence type="predicted"/>
<organism evidence="1">
    <name type="scientific">bioreactor metagenome</name>
    <dbReference type="NCBI Taxonomy" id="1076179"/>
    <lineage>
        <taxon>unclassified sequences</taxon>
        <taxon>metagenomes</taxon>
        <taxon>ecological metagenomes</taxon>
    </lineage>
</organism>
<dbReference type="AlphaFoldDB" id="A0A645K0E5"/>
<protein>
    <submittedName>
        <fullName evidence="1">Uncharacterized protein</fullName>
    </submittedName>
</protein>
<comment type="caution">
    <text evidence="1">The sequence shown here is derived from an EMBL/GenBank/DDBJ whole genome shotgun (WGS) entry which is preliminary data.</text>
</comment>
<sequence length="43" mass="4756">MLAACTACAVGIHADIIRVDFNFHTVINLWCNIQRRKGSMPAP</sequence>
<accession>A0A645K0E5</accession>
<dbReference type="EMBL" id="VSSQ01146832">
    <property type="protein sequence ID" value="MPN65044.1"/>
    <property type="molecule type" value="Genomic_DNA"/>
</dbReference>
<gene>
    <name evidence="1" type="ORF">SDC9_212823</name>
</gene>